<organism evidence="3 4">
    <name type="scientific">Didymella rabiei</name>
    <name type="common">Chickpea ascochyta blight fungus</name>
    <name type="synonym">Mycosphaerella rabiei</name>
    <dbReference type="NCBI Taxonomy" id="5454"/>
    <lineage>
        <taxon>Eukaryota</taxon>
        <taxon>Fungi</taxon>
        <taxon>Dikarya</taxon>
        <taxon>Ascomycota</taxon>
        <taxon>Pezizomycotina</taxon>
        <taxon>Dothideomycetes</taxon>
        <taxon>Pleosporomycetidae</taxon>
        <taxon>Pleosporales</taxon>
        <taxon>Pleosporineae</taxon>
        <taxon>Didymellaceae</taxon>
        <taxon>Ascochyta</taxon>
    </lineage>
</organism>
<dbReference type="Pfam" id="PF03171">
    <property type="entry name" value="2OG-FeII_Oxy"/>
    <property type="match status" value="1"/>
</dbReference>
<dbReference type="SUPFAM" id="SSF51197">
    <property type="entry name" value="Clavaminate synthase-like"/>
    <property type="match status" value="1"/>
</dbReference>
<evidence type="ECO:0000313" key="4">
    <source>
        <dbReference type="Proteomes" id="UP000076837"/>
    </source>
</evidence>
<dbReference type="InterPro" id="IPR026992">
    <property type="entry name" value="DIOX_N"/>
</dbReference>
<dbReference type="InterPro" id="IPR050231">
    <property type="entry name" value="Iron_ascorbate_oxido_reductase"/>
</dbReference>
<dbReference type="GO" id="GO:0046872">
    <property type="term" value="F:metal ion binding"/>
    <property type="evidence" value="ECO:0007669"/>
    <property type="project" value="UniProtKB-KW"/>
</dbReference>
<keyword evidence="2" id="KW-0408">Iron</keyword>
<evidence type="ECO:0000256" key="2">
    <source>
        <dbReference type="RuleBase" id="RU003682"/>
    </source>
</evidence>
<name>A0A163DVY6_DIDRA</name>
<dbReference type="PRINTS" id="PR00682">
    <property type="entry name" value="IPNSYNTHASE"/>
</dbReference>
<dbReference type="InterPro" id="IPR027443">
    <property type="entry name" value="IPNS-like_sf"/>
</dbReference>
<gene>
    <name evidence="3" type="ORF">ST47_g5475</name>
</gene>
<dbReference type="InterPro" id="IPR005123">
    <property type="entry name" value="Oxoglu/Fe-dep_dioxygenase_dom"/>
</dbReference>
<comment type="caution">
    <text evidence="3">The sequence shown here is derived from an EMBL/GenBank/DDBJ whole genome shotgun (WGS) entry which is preliminary data.</text>
</comment>
<keyword evidence="4" id="KW-1185">Reference proteome</keyword>
<keyword evidence="2" id="KW-0560">Oxidoreductase</keyword>
<dbReference type="AlphaFoldDB" id="A0A163DVY6"/>
<accession>A0A163DVY6</accession>
<dbReference type="PANTHER" id="PTHR47990">
    <property type="entry name" value="2-OXOGLUTARATE (2OG) AND FE(II)-DEPENDENT OXYGENASE SUPERFAMILY PROTEIN-RELATED"/>
    <property type="match status" value="1"/>
</dbReference>
<reference evidence="3 4" key="1">
    <citation type="journal article" date="2016" name="Sci. Rep.">
        <title>Draft genome sequencing and secretome analysis of fungal phytopathogen Ascochyta rabiei provides insight into the necrotrophic effector repertoire.</title>
        <authorList>
            <person name="Verma S."/>
            <person name="Gazara R.K."/>
            <person name="Nizam S."/>
            <person name="Parween S."/>
            <person name="Chattopadhyay D."/>
            <person name="Verma P.K."/>
        </authorList>
    </citation>
    <scope>NUCLEOTIDE SEQUENCE [LARGE SCALE GENOMIC DNA]</scope>
    <source>
        <strain evidence="3 4">ArDII</strain>
    </source>
</reference>
<dbReference type="GO" id="GO:0016491">
    <property type="term" value="F:oxidoreductase activity"/>
    <property type="evidence" value="ECO:0007669"/>
    <property type="project" value="UniProtKB-KW"/>
</dbReference>
<sequence length="354" mass="39232">MSLPESFNNTFSGHGYKIHNVMASVPIVDFSAFTTAHHDASDKAQTAREIDEAFRSVGFVYLRNHGVRQESVAGCFERSRSFFALPADAKMQAPHPPGASHHRGYSAPGLEKVSQHLYEGAEVKQARLVPDYKESFESGNVNDAAQPNIWLPDATLPGFRAQMEAFFHECKVLVHRLLDALSLALQVPGAGLSHTHAKSLFQLRILHYPPLAAEDLQHGRRSRINAHSDFGTLTLLFQDSVGGLEMEDLHSPGRFNAVPPVDQAVLVNVGDLMSRWSNERWKSTVHRVVSPPGGEGGMLPDRYSIPFFATADPDMVIEALPGCWDAENPKKYPSVTAWEYVQMRMAALYEDAKE</sequence>
<dbReference type="InterPro" id="IPR044861">
    <property type="entry name" value="IPNS-like_FE2OG_OXY"/>
</dbReference>
<dbReference type="GO" id="GO:0044283">
    <property type="term" value="P:small molecule biosynthetic process"/>
    <property type="evidence" value="ECO:0007669"/>
    <property type="project" value="UniProtKB-ARBA"/>
</dbReference>
<keyword evidence="2" id="KW-0479">Metal-binding</keyword>
<comment type="similarity">
    <text evidence="1 2">Belongs to the iron/ascorbate-dependent oxidoreductase family.</text>
</comment>
<dbReference type="Gene3D" id="2.60.120.330">
    <property type="entry name" value="B-lactam Antibiotic, Isopenicillin N Synthase, Chain"/>
    <property type="match status" value="1"/>
</dbReference>
<dbReference type="Pfam" id="PF14226">
    <property type="entry name" value="DIOX_N"/>
    <property type="match status" value="1"/>
</dbReference>
<dbReference type="OrthoDB" id="288590at2759"/>
<proteinExistence type="inferred from homology"/>
<evidence type="ECO:0000313" key="3">
    <source>
        <dbReference type="EMBL" id="KZM23381.1"/>
    </source>
</evidence>
<protein>
    <submittedName>
        <fullName evidence="3">Iron ion binding</fullName>
    </submittedName>
</protein>
<evidence type="ECO:0000256" key="1">
    <source>
        <dbReference type="ARBA" id="ARBA00008056"/>
    </source>
</evidence>
<dbReference type="EMBL" id="JYNV01000197">
    <property type="protein sequence ID" value="KZM23381.1"/>
    <property type="molecule type" value="Genomic_DNA"/>
</dbReference>
<dbReference type="Proteomes" id="UP000076837">
    <property type="component" value="Unassembled WGS sequence"/>
</dbReference>
<dbReference type="STRING" id="5454.A0A163DVY6"/>
<dbReference type="PROSITE" id="PS51471">
    <property type="entry name" value="FE2OG_OXY"/>
    <property type="match status" value="1"/>
</dbReference>